<dbReference type="GeneTree" id="ENSGT00940000155492"/>
<dbReference type="SMART" id="SM00326">
    <property type="entry name" value="SH3"/>
    <property type="match status" value="1"/>
</dbReference>
<dbReference type="SUPFAM" id="SSF50044">
    <property type="entry name" value="SH3-domain"/>
    <property type="match status" value="1"/>
</dbReference>
<evidence type="ECO:0000313" key="10">
    <source>
        <dbReference type="Proteomes" id="UP001501920"/>
    </source>
</evidence>
<sequence>MGLPTLEFSDAFLDSPDFRDRLKCHEIELERTNKFIKELIKDGNSLIGALKNLSVAVQKFSQSLQEFQFECIGDAETDDEVNIAQSFKELSQLLNSVEEERRRLIQNADDVLITPLEKFRKEQIGAAKEGKKKFDKETEKYYSTLEKHLNLSSKKKESLLQEADTQIDKERQLFYDASLEYVFKIQEVQEKKKFEFVEPLLAFLQGLFNFYHEGYELAHEFEPYKQQLQFNLQNARNNFLSTKQEVEKLMKRVRSADQDQKPPGQWTMEGYLYVQEKRPLGCTWTRHYCTYEKGSKTFVMTNTEAKNGVVLNPTEMFKLKSCIRRKTDSIDKRFCFDIEVVERHGIVTLQALSESNRRLWLEAMDGKEPVSEPVALSLREFRINTMGLYRIGGVNSKVQKLMTTDCYWYSEGCLNPSTAQKAEVLPTTLYQHICLYDCRLTFICLCCVTESDDQNYRVCAVHALVHKLPDRNKEMLEILIKHLLIVSTHSKSNMMTVANLGVVFGPTLMRSQEETVAAMMNIKFQNVVVEIMIENFEKANIFIFIVISTFSKATFSYCVFFLYIYFHRDAKAMYSCEAEHSNELSFPQGAHFSNVYPSVEPGWLQATYEGRTGLVPENYVVFL</sequence>
<dbReference type="InterPro" id="IPR008936">
    <property type="entry name" value="Rho_GTPase_activation_prot"/>
</dbReference>
<evidence type="ECO:0000259" key="6">
    <source>
        <dbReference type="PROSITE" id="PS50002"/>
    </source>
</evidence>
<evidence type="ECO:0000256" key="3">
    <source>
        <dbReference type="PROSITE-ProRule" id="PRU00192"/>
    </source>
</evidence>
<evidence type="ECO:0000256" key="5">
    <source>
        <dbReference type="SAM" id="Phobius"/>
    </source>
</evidence>
<dbReference type="InterPro" id="IPR001452">
    <property type="entry name" value="SH3_domain"/>
</dbReference>
<reference evidence="9" key="2">
    <citation type="submission" date="2025-08" db="UniProtKB">
        <authorList>
            <consortium name="Ensembl"/>
        </authorList>
    </citation>
    <scope>IDENTIFICATION</scope>
</reference>
<dbReference type="GO" id="GO:0007165">
    <property type="term" value="P:signal transduction"/>
    <property type="evidence" value="ECO:0007669"/>
    <property type="project" value="InterPro"/>
</dbReference>
<feature type="coiled-coil region" evidence="4">
    <location>
        <begin position="225"/>
        <end position="252"/>
    </location>
</feature>
<dbReference type="InterPro" id="IPR027267">
    <property type="entry name" value="AH/BAR_dom_sf"/>
</dbReference>
<dbReference type="GO" id="GO:0005096">
    <property type="term" value="F:GTPase activator activity"/>
    <property type="evidence" value="ECO:0007669"/>
    <property type="project" value="UniProtKB-KW"/>
</dbReference>
<evidence type="ECO:0000256" key="1">
    <source>
        <dbReference type="ARBA" id="ARBA00022443"/>
    </source>
</evidence>
<dbReference type="Pfam" id="PF00169">
    <property type="entry name" value="PH"/>
    <property type="match status" value="1"/>
</dbReference>
<dbReference type="Proteomes" id="UP001501920">
    <property type="component" value="Chromosome 7"/>
</dbReference>
<keyword evidence="4" id="KW-0175">Coiled coil</keyword>
<dbReference type="SMART" id="SM00324">
    <property type="entry name" value="RhoGAP"/>
    <property type="match status" value="1"/>
</dbReference>
<dbReference type="GO" id="GO:0005737">
    <property type="term" value="C:cytoplasm"/>
    <property type="evidence" value="ECO:0007669"/>
    <property type="project" value="InterPro"/>
</dbReference>
<dbReference type="Gene3D" id="1.10.555.10">
    <property type="entry name" value="Rho GTPase activation protein"/>
    <property type="match status" value="1"/>
</dbReference>
<dbReference type="Pfam" id="PF14604">
    <property type="entry name" value="SH3_9"/>
    <property type="match status" value="1"/>
</dbReference>
<dbReference type="AlphaFoldDB" id="A0AAR2KQ55"/>
<dbReference type="Pfam" id="PF16746">
    <property type="entry name" value="BAR_3"/>
    <property type="match status" value="1"/>
</dbReference>
<dbReference type="Pfam" id="PF00620">
    <property type="entry name" value="RhoGAP"/>
    <property type="match status" value="1"/>
</dbReference>
<dbReference type="InterPro" id="IPR004148">
    <property type="entry name" value="BAR_dom"/>
</dbReference>
<dbReference type="FunFam" id="1.20.1270.60:FF:000001">
    <property type="entry name" value="Rho GTPase-activating protein 26"/>
    <property type="match status" value="1"/>
</dbReference>
<evidence type="ECO:0000256" key="4">
    <source>
        <dbReference type="SAM" id="Coils"/>
    </source>
</evidence>
<dbReference type="Gene3D" id="2.30.29.30">
    <property type="entry name" value="Pleckstrin-homology domain (PH domain)/Phosphotyrosine-binding domain (PTB)"/>
    <property type="match status" value="1"/>
</dbReference>
<evidence type="ECO:0000313" key="9">
    <source>
        <dbReference type="Ensembl" id="ENSPNAP00000064537.1"/>
    </source>
</evidence>
<keyword evidence="2" id="KW-0343">GTPase activation</keyword>
<keyword evidence="10" id="KW-1185">Reference proteome</keyword>
<evidence type="ECO:0000259" key="7">
    <source>
        <dbReference type="PROSITE" id="PS50003"/>
    </source>
</evidence>
<dbReference type="Ensembl" id="ENSPNAT00000077387.1">
    <property type="protein sequence ID" value="ENSPNAP00000064537.1"/>
    <property type="gene ID" value="ENSPNAG00000029320.2"/>
</dbReference>
<feature type="domain" description="PH" evidence="7">
    <location>
        <begin position="265"/>
        <end position="369"/>
    </location>
</feature>
<keyword evidence="5" id="KW-0812">Transmembrane</keyword>
<dbReference type="SUPFAM" id="SSF48350">
    <property type="entry name" value="GTPase activation domain, GAP"/>
    <property type="match status" value="1"/>
</dbReference>
<dbReference type="InterPro" id="IPR000198">
    <property type="entry name" value="RhoGAP_dom"/>
</dbReference>
<evidence type="ECO:0000259" key="8">
    <source>
        <dbReference type="PROSITE" id="PS50238"/>
    </source>
</evidence>
<feature type="domain" description="Rho-GAP" evidence="8">
    <location>
        <begin position="347"/>
        <end position="540"/>
    </location>
</feature>
<dbReference type="PROSITE" id="PS50003">
    <property type="entry name" value="PH_DOMAIN"/>
    <property type="match status" value="1"/>
</dbReference>
<dbReference type="CDD" id="cd01249">
    <property type="entry name" value="BAR-PH_GRAF_family"/>
    <property type="match status" value="1"/>
</dbReference>
<feature type="domain" description="SH3" evidence="6">
    <location>
        <begin position="565"/>
        <end position="623"/>
    </location>
</feature>
<dbReference type="PROSITE" id="PS50238">
    <property type="entry name" value="RHOGAP"/>
    <property type="match status" value="1"/>
</dbReference>
<proteinExistence type="predicted"/>
<organism evidence="9 10">
    <name type="scientific">Pygocentrus nattereri</name>
    <name type="common">Red-bellied piranha</name>
    <dbReference type="NCBI Taxonomy" id="42514"/>
    <lineage>
        <taxon>Eukaryota</taxon>
        <taxon>Metazoa</taxon>
        <taxon>Chordata</taxon>
        <taxon>Craniata</taxon>
        <taxon>Vertebrata</taxon>
        <taxon>Euteleostomi</taxon>
        <taxon>Actinopterygii</taxon>
        <taxon>Neopterygii</taxon>
        <taxon>Teleostei</taxon>
        <taxon>Ostariophysi</taxon>
        <taxon>Characiformes</taxon>
        <taxon>Characoidei</taxon>
        <taxon>Pygocentrus</taxon>
    </lineage>
</organism>
<dbReference type="InterPro" id="IPR036028">
    <property type="entry name" value="SH3-like_dom_sf"/>
</dbReference>
<dbReference type="SUPFAM" id="SSF103657">
    <property type="entry name" value="BAR/IMD domain-like"/>
    <property type="match status" value="1"/>
</dbReference>
<keyword evidence="1 3" id="KW-0728">SH3 domain</keyword>
<dbReference type="InterPro" id="IPR011993">
    <property type="entry name" value="PH-like_dom_sf"/>
</dbReference>
<dbReference type="InterPro" id="IPR047234">
    <property type="entry name" value="GRAF_fam"/>
</dbReference>
<evidence type="ECO:0000256" key="2">
    <source>
        <dbReference type="ARBA" id="ARBA00022468"/>
    </source>
</evidence>
<dbReference type="PANTHER" id="PTHR12552">
    <property type="entry name" value="OLIGOPHRENIN 1"/>
    <property type="match status" value="1"/>
</dbReference>
<dbReference type="PROSITE" id="PS50002">
    <property type="entry name" value="SH3"/>
    <property type="match status" value="1"/>
</dbReference>
<protein>
    <recommendedName>
        <fullName evidence="11">Rho GTPase activating protein 42b</fullName>
    </recommendedName>
</protein>
<dbReference type="SMART" id="SM00233">
    <property type="entry name" value="PH"/>
    <property type="match status" value="1"/>
</dbReference>
<keyword evidence="5" id="KW-1133">Transmembrane helix</keyword>
<keyword evidence="5" id="KW-0472">Membrane</keyword>
<dbReference type="InterPro" id="IPR001849">
    <property type="entry name" value="PH_domain"/>
</dbReference>
<reference evidence="9 10" key="1">
    <citation type="submission" date="2020-10" db="EMBL/GenBank/DDBJ databases">
        <title>Pygocentrus nattereri (red-bellied piranha) genome, fPygNat1, primary haplotype.</title>
        <authorList>
            <person name="Myers G."/>
            <person name="Meyer A."/>
            <person name="Karagic N."/>
            <person name="Pippel M."/>
            <person name="Winkler S."/>
            <person name="Tracey A."/>
            <person name="Wood J."/>
            <person name="Formenti G."/>
            <person name="Howe K."/>
            <person name="Fedrigo O."/>
            <person name="Jarvis E.D."/>
        </authorList>
    </citation>
    <scope>NUCLEOTIDE SEQUENCE [LARGE SCALE GENOMIC DNA]</scope>
</reference>
<accession>A0AAR2KQ55</accession>
<dbReference type="SUPFAM" id="SSF50729">
    <property type="entry name" value="PH domain-like"/>
    <property type="match status" value="1"/>
</dbReference>
<dbReference type="InterPro" id="IPR047225">
    <property type="entry name" value="PH_GRAF"/>
</dbReference>
<reference evidence="9" key="3">
    <citation type="submission" date="2025-09" db="UniProtKB">
        <authorList>
            <consortium name="Ensembl"/>
        </authorList>
    </citation>
    <scope>IDENTIFICATION</scope>
</reference>
<dbReference type="PANTHER" id="PTHR12552:SF3">
    <property type="entry name" value="RHO GTPASE-ACTIVATING PROTEIN 42"/>
    <property type="match status" value="1"/>
</dbReference>
<evidence type="ECO:0008006" key="11">
    <source>
        <dbReference type="Google" id="ProtNLM"/>
    </source>
</evidence>
<dbReference type="Gene3D" id="1.20.1270.60">
    <property type="entry name" value="Arfaptin homology (AH) domain/BAR domain"/>
    <property type="match status" value="1"/>
</dbReference>
<feature type="transmembrane region" description="Helical" evidence="5">
    <location>
        <begin position="541"/>
        <end position="566"/>
    </location>
</feature>
<dbReference type="Gene3D" id="2.30.30.40">
    <property type="entry name" value="SH3 Domains"/>
    <property type="match status" value="1"/>
</dbReference>
<name>A0AAR2KQ55_PYGNA</name>